<dbReference type="InterPro" id="IPR036388">
    <property type="entry name" value="WH-like_DNA-bd_sf"/>
</dbReference>
<reference evidence="1" key="1">
    <citation type="submission" date="2023-02" db="EMBL/GenBank/DDBJ databases">
        <title>Complete genome sequence of Lactobacillus curvatus CACC879 isolated from Pig feces.</title>
        <authorList>
            <person name="Park S."/>
            <person name="Park M.A."/>
            <person name="Kim D.-H."/>
            <person name="Kim Y."/>
        </authorList>
    </citation>
    <scope>NUCLEOTIDE SEQUENCE</scope>
    <source>
        <strain evidence="1">Curvatus</strain>
        <plasmid evidence="1">p1_CACC879</plasmid>
    </source>
</reference>
<name>A0A1B2A4I0_LATCU</name>
<dbReference type="Proteomes" id="UP001215533">
    <property type="component" value="Plasmid p1_CACC879"/>
</dbReference>
<evidence type="ECO:0000313" key="2">
    <source>
        <dbReference type="Proteomes" id="UP001215533"/>
    </source>
</evidence>
<dbReference type="PANTHER" id="PTHR43252:SF6">
    <property type="entry name" value="NEGATIVE TRANSCRIPTION REGULATOR PADR"/>
    <property type="match status" value="1"/>
</dbReference>
<dbReference type="PANTHER" id="PTHR43252">
    <property type="entry name" value="TRANSCRIPTIONAL REGULATOR YQJI"/>
    <property type="match status" value="1"/>
</dbReference>
<dbReference type="Gene3D" id="6.10.140.190">
    <property type="match status" value="1"/>
</dbReference>
<dbReference type="Pfam" id="PF10400">
    <property type="entry name" value="Vir_act_alpha_C"/>
    <property type="match status" value="1"/>
</dbReference>
<dbReference type="GeneID" id="49611575"/>
<evidence type="ECO:0000313" key="1">
    <source>
        <dbReference type="EMBL" id="WDC92680.1"/>
    </source>
</evidence>
<dbReference type="OrthoDB" id="9783723at2"/>
<dbReference type="InterPro" id="IPR018309">
    <property type="entry name" value="Tscrpt_reg_PadR_C"/>
</dbReference>
<dbReference type="InterPro" id="IPR036390">
    <property type="entry name" value="WH_DNA-bd_sf"/>
</dbReference>
<organism evidence="1 2">
    <name type="scientific">Latilactobacillus curvatus</name>
    <name type="common">Lactobacillus curvatus</name>
    <dbReference type="NCBI Taxonomy" id="28038"/>
    <lineage>
        <taxon>Bacteria</taxon>
        <taxon>Bacillati</taxon>
        <taxon>Bacillota</taxon>
        <taxon>Bacilli</taxon>
        <taxon>Lactobacillales</taxon>
        <taxon>Lactobacillaceae</taxon>
        <taxon>Latilactobacillus</taxon>
    </lineage>
</organism>
<sequence length="177" mass="20783">MAQKNILQYLILGLLNQSPKTGYDLKRVFEDDIGEFWQAQHSQIYPELKRLEQADRITHVELIAGTKLKKKQYSITADGIAFFDEWRYSPTSEIIASKDEFILKLYFIDSKNDAHLDAMFTEQKNLHQAKLDHLLDRRQTLFSQQAAVDAHYGHYLILEHAINREQDYLNWLTTARP</sequence>
<dbReference type="Pfam" id="PF03551">
    <property type="entry name" value="PadR"/>
    <property type="match status" value="1"/>
</dbReference>
<gene>
    <name evidence="1" type="ORF">PSR33_08840</name>
</gene>
<dbReference type="AlphaFoldDB" id="A0A1B2A4I0"/>
<dbReference type="EMBL" id="CP117684">
    <property type="protein sequence ID" value="WDC92680.1"/>
    <property type="molecule type" value="Genomic_DNA"/>
</dbReference>
<dbReference type="Gene3D" id="1.10.10.10">
    <property type="entry name" value="Winged helix-like DNA-binding domain superfamily/Winged helix DNA-binding domain"/>
    <property type="match status" value="1"/>
</dbReference>
<dbReference type="InterPro" id="IPR005149">
    <property type="entry name" value="Tscrpt_reg_PadR_N"/>
</dbReference>
<dbReference type="SUPFAM" id="SSF46785">
    <property type="entry name" value="Winged helix' DNA-binding domain"/>
    <property type="match status" value="1"/>
</dbReference>
<proteinExistence type="predicted"/>
<protein>
    <submittedName>
        <fullName evidence="1">PadR family transcriptional regulator</fullName>
    </submittedName>
</protein>
<dbReference type="RefSeq" id="WP_056966748.1">
    <property type="nucleotide sequence ID" value="NZ_BJOQ01000006.1"/>
</dbReference>
<geneLocation type="plasmid" evidence="1 2">
    <name>p1_CACC879</name>
</geneLocation>
<accession>A0A1B2A4I0</accession>
<keyword evidence="1" id="KW-0614">Plasmid</keyword>